<dbReference type="AlphaFoldDB" id="A0A8S1C1E5"/>
<comment type="caution">
    <text evidence="9">The sequence shown here is derived from an EMBL/GenBank/DDBJ whole genome shotgun (WGS) entry which is preliminary data.</text>
</comment>
<dbReference type="InterPro" id="IPR051717">
    <property type="entry name" value="MFS_MFSD6"/>
</dbReference>
<dbReference type="GO" id="GO:0016020">
    <property type="term" value="C:membrane"/>
    <property type="evidence" value="ECO:0007669"/>
    <property type="project" value="UniProtKB-SubCell"/>
</dbReference>
<dbReference type="OrthoDB" id="10061976at2759"/>
<evidence type="ECO:0000256" key="5">
    <source>
        <dbReference type="ARBA" id="ARBA00023136"/>
    </source>
</evidence>
<dbReference type="PROSITE" id="PS50850">
    <property type="entry name" value="MFS"/>
    <property type="match status" value="1"/>
</dbReference>
<feature type="transmembrane region" description="Helical" evidence="7">
    <location>
        <begin position="596"/>
        <end position="618"/>
    </location>
</feature>
<keyword evidence="4 7" id="KW-1133">Transmembrane helix</keyword>
<dbReference type="Gene3D" id="1.20.1250.20">
    <property type="entry name" value="MFS general substrate transporter like domains"/>
    <property type="match status" value="3"/>
</dbReference>
<feature type="transmembrane region" description="Helical" evidence="7">
    <location>
        <begin position="389"/>
        <end position="412"/>
    </location>
</feature>
<evidence type="ECO:0000256" key="6">
    <source>
        <dbReference type="SAM" id="MobiDB-lite"/>
    </source>
</evidence>
<keyword evidence="5 7" id="KW-0472">Membrane</keyword>
<evidence type="ECO:0000256" key="2">
    <source>
        <dbReference type="ARBA" id="ARBA00005241"/>
    </source>
</evidence>
<gene>
    <name evidence="9" type="ORF">CLODIP_2_CD07905</name>
</gene>
<feature type="transmembrane region" description="Helical" evidence="7">
    <location>
        <begin position="54"/>
        <end position="76"/>
    </location>
</feature>
<organism evidence="9 10">
    <name type="scientific">Cloeon dipterum</name>
    <dbReference type="NCBI Taxonomy" id="197152"/>
    <lineage>
        <taxon>Eukaryota</taxon>
        <taxon>Metazoa</taxon>
        <taxon>Ecdysozoa</taxon>
        <taxon>Arthropoda</taxon>
        <taxon>Hexapoda</taxon>
        <taxon>Insecta</taxon>
        <taxon>Pterygota</taxon>
        <taxon>Palaeoptera</taxon>
        <taxon>Ephemeroptera</taxon>
        <taxon>Pisciforma</taxon>
        <taxon>Baetidae</taxon>
        <taxon>Cloeon</taxon>
    </lineage>
</organism>
<keyword evidence="3 7" id="KW-0812">Transmembrane</keyword>
<dbReference type="PANTHER" id="PTHR16172:SF35">
    <property type="entry name" value="MAJOR FACILITATOR SUPERFAMILY (MFS) PROFILE DOMAIN-CONTAINING PROTEIN"/>
    <property type="match status" value="1"/>
</dbReference>
<evidence type="ECO:0000256" key="4">
    <source>
        <dbReference type="ARBA" id="ARBA00022989"/>
    </source>
</evidence>
<feature type="transmembrane region" description="Helical" evidence="7">
    <location>
        <begin position="569"/>
        <end position="589"/>
    </location>
</feature>
<feature type="domain" description="Major facilitator superfamily (MFS) profile" evidence="8">
    <location>
        <begin position="505"/>
        <end position="758"/>
    </location>
</feature>
<feature type="transmembrane region" description="Helical" evidence="7">
    <location>
        <begin position="465"/>
        <end position="486"/>
    </location>
</feature>
<feature type="compositionally biased region" description="Basic and acidic residues" evidence="6">
    <location>
        <begin position="746"/>
        <end position="758"/>
    </location>
</feature>
<evidence type="ECO:0000256" key="1">
    <source>
        <dbReference type="ARBA" id="ARBA00004141"/>
    </source>
</evidence>
<dbReference type="CDD" id="cd17335">
    <property type="entry name" value="MFS_MFSD6"/>
    <property type="match status" value="1"/>
</dbReference>
<accession>A0A8S1C1E5</accession>
<protein>
    <recommendedName>
        <fullName evidence="8">Major facilitator superfamily (MFS) profile domain-containing protein</fullName>
    </recommendedName>
</protein>
<dbReference type="Proteomes" id="UP000494165">
    <property type="component" value="Unassembled WGS sequence"/>
</dbReference>
<evidence type="ECO:0000259" key="8">
    <source>
        <dbReference type="PROSITE" id="PS50850"/>
    </source>
</evidence>
<name>A0A8S1C1E5_9INSE</name>
<sequence>MILTTIWTRIATDFRQKELLPLKLIFFINVSTLFVLYPYLTIHMRELGIDVEETAVMNAVTPVISIIMPPLAGLVADRIGNFRVLLSIFSALGGVSSLLLLLVPVGRFDMSYPTRIPLALGCGEINLSAISPLQVTLLKDPPCNLRRNMSEPIGIALESCGLVCQAPLTLDLDQVTSVPVYRVDVTHEGQTDDYWYAPSVVLSKLKTPNASDPRFAKVDHPQYYNEAIRVIAYDHVYFPTSTIYNITCLRDKCYFMDGDVSFHASIQYSTNDFFAKKFLFKKVNVSDSETVVSIFSDDPANHSRAKRHSGKNVTNIDDPLTKHDQAIFELFFDNTTLKCEDPLALRDLVVAMPTIGVNLRSCRPLCLASMPRKQMCSDLKREKVFDPKLTFWCYLAVRMFNSIISGTAFAMFEGALIAILREYKADYGLQRIYATIGGMISAPLTGLLIDYVSAGKDYTDFRPAFYLYAVLKVIGGLLVLTIRLDFKAPAPGVVKDVLKVLKNVEIIALIFACFLLGSAWGFLESFLFWLLQDLGASRSLMGLTITVGGLAGLPLLALSGPIIEKVGHANIICLGFVFYAIRLIGYSLLYDPWICLLFEAMEGVTSALTFTAVVTYAAGLSNSSVDSSIQGLIGGIYYGVGRGAGSLIGGFMIKAIGTRPTYQFFAAACAAFAATYYLFHNYFTLRRPTRKMNDITKPNDPEIQMEKVKEENVIPSEQCNGAVIDEKKKEPDNNEFENQAFENEEVEKRNKDNEKRAN</sequence>
<dbReference type="GO" id="GO:0022857">
    <property type="term" value="F:transmembrane transporter activity"/>
    <property type="evidence" value="ECO:0007669"/>
    <property type="project" value="InterPro"/>
</dbReference>
<feature type="transmembrane region" description="Helical" evidence="7">
    <location>
        <begin position="506"/>
        <end position="531"/>
    </location>
</feature>
<evidence type="ECO:0000313" key="9">
    <source>
        <dbReference type="EMBL" id="CAB3359914.1"/>
    </source>
</evidence>
<evidence type="ECO:0000313" key="10">
    <source>
        <dbReference type="Proteomes" id="UP000494165"/>
    </source>
</evidence>
<dbReference type="InterPro" id="IPR036259">
    <property type="entry name" value="MFS_trans_sf"/>
</dbReference>
<evidence type="ECO:0000256" key="3">
    <source>
        <dbReference type="ARBA" id="ARBA00022692"/>
    </source>
</evidence>
<keyword evidence="10" id="KW-1185">Reference proteome</keyword>
<comment type="subcellular location">
    <subcellularLocation>
        <location evidence="1">Membrane</location>
        <topology evidence="1">Multi-pass membrane protein</topology>
    </subcellularLocation>
</comment>
<feature type="transmembrane region" description="Helical" evidence="7">
    <location>
        <begin position="82"/>
        <end position="105"/>
    </location>
</feature>
<proteinExistence type="inferred from homology"/>
<evidence type="ECO:0000256" key="7">
    <source>
        <dbReference type="SAM" id="Phobius"/>
    </source>
</evidence>
<dbReference type="InterPro" id="IPR024989">
    <property type="entry name" value="MFS_assoc_dom"/>
</dbReference>
<feature type="transmembrane region" description="Helical" evidence="7">
    <location>
        <begin position="662"/>
        <end position="683"/>
    </location>
</feature>
<dbReference type="EMBL" id="CADEPI010000002">
    <property type="protein sequence ID" value="CAB3359914.1"/>
    <property type="molecule type" value="Genomic_DNA"/>
</dbReference>
<dbReference type="Pfam" id="PF12832">
    <property type="entry name" value="MFS_1_like"/>
    <property type="match status" value="1"/>
</dbReference>
<dbReference type="PANTHER" id="PTHR16172">
    <property type="entry name" value="MAJOR FACILITATOR SUPERFAMILY DOMAIN-CONTAINING PROTEIN 6-LIKE"/>
    <property type="match status" value="1"/>
</dbReference>
<dbReference type="InterPro" id="IPR020846">
    <property type="entry name" value="MFS_dom"/>
</dbReference>
<feature type="region of interest" description="Disordered" evidence="6">
    <location>
        <begin position="719"/>
        <end position="758"/>
    </location>
</feature>
<reference evidence="9 10" key="1">
    <citation type="submission" date="2020-04" db="EMBL/GenBank/DDBJ databases">
        <authorList>
            <person name="Alioto T."/>
            <person name="Alioto T."/>
            <person name="Gomez Garrido J."/>
        </authorList>
    </citation>
    <scope>NUCLEOTIDE SEQUENCE [LARGE SCALE GENOMIC DNA]</scope>
</reference>
<feature type="transmembrane region" description="Helical" evidence="7">
    <location>
        <begin position="543"/>
        <end position="563"/>
    </location>
</feature>
<comment type="similarity">
    <text evidence="2">Belongs to the major facilitator superfamily. MFSD6 family.</text>
</comment>
<feature type="transmembrane region" description="Helical" evidence="7">
    <location>
        <begin position="24"/>
        <end position="42"/>
    </location>
</feature>
<dbReference type="SUPFAM" id="SSF103473">
    <property type="entry name" value="MFS general substrate transporter"/>
    <property type="match status" value="2"/>
</dbReference>
<feature type="transmembrane region" description="Helical" evidence="7">
    <location>
        <begin position="432"/>
        <end position="453"/>
    </location>
</feature>